<evidence type="ECO:0000256" key="2">
    <source>
        <dbReference type="ARBA" id="ARBA00012452"/>
    </source>
</evidence>
<keyword evidence="3 7" id="KW-0808">Transferase</keyword>
<dbReference type="Pfam" id="PF13417">
    <property type="entry name" value="GST_N_3"/>
    <property type="match status" value="1"/>
</dbReference>
<dbReference type="GO" id="GO:0016034">
    <property type="term" value="F:maleylacetoacetate isomerase activity"/>
    <property type="evidence" value="ECO:0000318"/>
    <property type="project" value="GO_Central"/>
</dbReference>
<dbReference type="FunFam" id="3.40.30.10:FF:000100">
    <property type="entry name" value="Glutathione S-transferase Z1"/>
    <property type="match status" value="1"/>
</dbReference>
<dbReference type="EnsemblPlants" id="KEH32723">
    <property type="protein sequence ID" value="KEH32723"/>
    <property type="gene ID" value="MTR_4g134360"/>
</dbReference>
<dbReference type="InterPro" id="IPR034333">
    <property type="entry name" value="GST_Zeta_N"/>
</dbReference>
<dbReference type="InterPro" id="IPR004045">
    <property type="entry name" value="Glutathione_S-Trfase_N"/>
</dbReference>
<evidence type="ECO:0000256" key="3">
    <source>
        <dbReference type="ARBA" id="ARBA00022679"/>
    </source>
</evidence>
<protein>
    <recommendedName>
        <fullName evidence="2">glutathione transferase</fullName>
        <ecNumber evidence="2">2.5.1.18</ecNumber>
    </recommendedName>
</protein>
<dbReference type="Proteomes" id="UP000002051">
    <property type="component" value="Chromosome 4"/>
</dbReference>
<dbReference type="EC" id="2.5.1.18" evidence="2"/>
<dbReference type="GO" id="GO:0004364">
    <property type="term" value="F:glutathione transferase activity"/>
    <property type="evidence" value="ECO:0000318"/>
    <property type="project" value="GO_Central"/>
</dbReference>
<dbReference type="Gramene" id="rna28036">
    <property type="protein sequence ID" value="RHN65133.1"/>
    <property type="gene ID" value="gene28036"/>
</dbReference>
<dbReference type="PANTHER" id="PTHR42673:SF4">
    <property type="entry name" value="MALEYLACETOACETATE ISOMERASE"/>
    <property type="match status" value="1"/>
</dbReference>
<evidence type="ECO:0000259" key="5">
    <source>
        <dbReference type="PROSITE" id="PS50404"/>
    </source>
</evidence>
<reference evidence="10" key="4">
    <citation type="journal article" date="2018" name="Nat. Plants">
        <title>Whole-genome landscape of Medicago truncatula symbiotic genes.</title>
        <authorList>
            <person name="Pecrix Y."/>
            <person name="Staton S.E."/>
            <person name="Sallet E."/>
            <person name="Lelandais-Briere C."/>
            <person name="Moreau S."/>
            <person name="Carrere S."/>
            <person name="Blein T."/>
            <person name="Jardinaud M.F."/>
            <person name="Latrasse D."/>
            <person name="Zouine M."/>
            <person name="Zahm M."/>
            <person name="Kreplak J."/>
            <person name="Mayjonade B."/>
            <person name="Satge C."/>
            <person name="Perez M."/>
            <person name="Cauet S."/>
            <person name="Marande W."/>
            <person name="Chantry-Darmon C."/>
            <person name="Lopez-Roques C."/>
            <person name="Bouchez O."/>
            <person name="Berard A."/>
            <person name="Debelle F."/>
            <person name="Munos S."/>
            <person name="Bendahmane A."/>
            <person name="Berges H."/>
            <person name="Niebel A."/>
            <person name="Buitink J."/>
            <person name="Frugier F."/>
            <person name="Benhamed M."/>
            <person name="Crespi M."/>
            <person name="Gouzy J."/>
            <person name="Gamas P."/>
        </authorList>
    </citation>
    <scope>NUCLEOTIDE SEQUENCE [LARGE SCALE GENOMIC DNA]</scope>
    <source>
        <strain evidence="10">cv. Jemalong A17</strain>
    </source>
</reference>
<comment type="similarity">
    <text evidence="1">Belongs to the GST superfamily. Zeta family.</text>
</comment>
<reference evidence="7" key="5">
    <citation type="journal article" date="2018" name="Nat. Plants">
        <title>Whole-genome landscape of Medicago truncatula symbiotic genes.</title>
        <authorList>
            <person name="Pecrix Y."/>
            <person name="Gamas P."/>
            <person name="Carrere S."/>
        </authorList>
    </citation>
    <scope>NUCLEOTIDE SEQUENCE</scope>
    <source>
        <tissue evidence="7">Leaves</tissue>
    </source>
</reference>
<evidence type="ECO:0000256" key="4">
    <source>
        <dbReference type="ARBA" id="ARBA00047960"/>
    </source>
</evidence>
<dbReference type="InterPro" id="IPR040079">
    <property type="entry name" value="Glutathione_S-Trfase"/>
</dbReference>
<dbReference type="PROSITE" id="PS50404">
    <property type="entry name" value="GST_NTER"/>
    <property type="match status" value="1"/>
</dbReference>
<dbReference type="Gene3D" id="1.20.1050.10">
    <property type="match status" value="1"/>
</dbReference>
<organism evidence="6 9">
    <name type="scientific">Medicago truncatula</name>
    <name type="common">Barrel medic</name>
    <name type="synonym">Medicago tribuloides</name>
    <dbReference type="NCBI Taxonomy" id="3880"/>
    <lineage>
        <taxon>Eukaryota</taxon>
        <taxon>Viridiplantae</taxon>
        <taxon>Streptophyta</taxon>
        <taxon>Embryophyta</taxon>
        <taxon>Tracheophyta</taxon>
        <taxon>Spermatophyta</taxon>
        <taxon>Magnoliopsida</taxon>
        <taxon>eudicotyledons</taxon>
        <taxon>Gunneridae</taxon>
        <taxon>Pentapetalae</taxon>
        <taxon>rosids</taxon>
        <taxon>fabids</taxon>
        <taxon>Fabales</taxon>
        <taxon>Fabaceae</taxon>
        <taxon>Papilionoideae</taxon>
        <taxon>50 kb inversion clade</taxon>
        <taxon>NPAAA clade</taxon>
        <taxon>Hologalegina</taxon>
        <taxon>IRL clade</taxon>
        <taxon>Trifolieae</taxon>
        <taxon>Medicago</taxon>
    </lineage>
</organism>
<evidence type="ECO:0000313" key="6">
    <source>
        <dbReference type="EMBL" id="KEH32723.1"/>
    </source>
</evidence>
<dbReference type="InterPro" id="IPR036249">
    <property type="entry name" value="Thioredoxin-like_sf"/>
</dbReference>
<evidence type="ECO:0000313" key="8">
    <source>
        <dbReference type="EnsemblPlants" id="KEH32723"/>
    </source>
</evidence>
<dbReference type="EMBL" id="PSQE01000004">
    <property type="protein sequence ID" value="RHN65133.1"/>
    <property type="molecule type" value="Genomic_DNA"/>
</dbReference>
<accession>A0A072UUG8</accession>
<dbReference type="EMBL" id="CM001220">
    <property type="protein sequence ID" value="KEH32723.1"/>
    <property type="molecule type" value="Genomic_DNA"/>
</dbReference>
<dbReference type="HOGENOM" id="CLU_011226_20_2_1"/>
<dbReference type="AlphaFoldDB" id="A0A072UUG8"/>
<feature type="domain" description="GST N-terminal" evidence="5">
    <location>
        <begin position="12"/>
        <end position="90"/>
    </location>
</feature>
<sequence length="139" mass="16062">MICFVDLNFEQGKRNLYSYWRSSCSFRVRIALNLKYDYKAVNLLKGEQSHPDFLQLNPVGFVPVLVDGPAVIFDSFAIIMYLEDKFPQQHPLLPTDIHKRAINFQAVSIVSSSIQPLQNHSFLMYIQKKVGLDEKLPWA</sequence>
<dbReference type="Proteomes" id="UP000265566">
    <property type="component" value="Chromosome 4"/>
</dbReference>
<name>A0A072UUG8_MEDTR</name>
<dbReference type="CDD" id="cd03042">
    <property type="entry name" value="GST_N_Zeta"/>
    <property type="match status" value="1"/>
</dbReference>
<reference evidence="6 9" key="2">
    <citation type="journal article" date="2014" name="BMC Genomics">
        <title>An improved genome release (version Mt4.0) for the model legume Medicago truncatula.</title>
        <authorList>
            <person name="Tang H."/>
            <person name="Krishnakumar V."/>
            <person name="Bidwell S."/>
            <person name="Rosen B."/>
            <person name="Chan A."/>
            <person name="Zhou S."/>
            <person name="Gentzbittel L."/>
            <person name="Childs K.L."/>
            <person name="Yandell M."/>
            <person name="Gundlach H."/>
            <person name="Mayer K.F."/>
            <person name="Schwartz D.C."/>
            <person name="Town C.D."/>
        </authorList>
    </citation>
    <scope>GENOME REANNOTATION</scope>
    <source>
        <strain evidence="6">A17</strain>
        <strain evidence="8 9">cv. Jemalong A17</strain>
    </source>
</reference>
<dbReference type="GO" id="GO:0006559">
    <property type="term" value="P:L-phenylalanine catabolic process"/>
    <property type="evidence" value="ECO:0000318"/>
    <property type="project" value="GO_Central"/>
</dbReference>
<dbReference type="SFLD" id="SFLDG00358">
    <property type="entry name" value="Main_(cytGST)"/>
    <property type="match status" value="1"/>
</dbReference>
<reference evidence="6 9" key="1">
    <citation type="journal article" date="2011" name="Nature">
        <title>The Medicago genome provides insight into the evolution of rhizobial symbioses.</title>
        <authorList>
            <person name="Young N.D."/>
            <person name="Debelle F."/>
            <person name="Oldroyd G.E."/>
            <person name="Geurts R."/>
            <person name="Cannon S.B."/>
            <person name="Udvardi M.K."/>
            <person name="Benedito V.A."/>
            <person name="Mayer K.F."/>
            <person name="Gouzy J."/>
            <person name="Schoof H."/>
            <person name="Van de Peer Y."/>
            <person name="Proost S."/>
            <person name="Cook D.R."/>
            <person name="Meyers B.C."/>
            <person name="Spannagl M."/>
            <person name="Cheung F."/>
            <person name="De Mita S."/>
            <person name="Krishnakumar V."/>
            <person name="Gundlach H."/>
            <person name="Zhou S."/>
            <person name="Mudge J."/>
            <person name="Bharti A.K."/>
            <person name="Murray J.D."/>
            <person name="Naoumkina M.A."/>
            <person name="Rosen B."/>
            <person name="Silverstein K.A."/>
            <person name="Tang H."/>
            <person name="Rombauts S."/>
            <person name="Zhao P.X."/>
            <person name="Zhou P."/>
            <person name="Barbe V."/>
            <person name="Bardou P."/>
            <person name="Bechner M."/>
            <person name="Bellec A."/>
            <person name="Berger A."/>
            <person name="Berges H."/>
            <person name="Bidwell S."/>
            <person name="Bisseling T."/>
            <person name="Choisne N."/>
            <person name="Couloux A."/>
            <person name="Denny R."/>
            <person name="Deshpande S."/>
            <person name="Dai X."/>
            <person name="Doyle J.J."/>
            <person name="Dudez A.M."/>
            <person name="Farmer A.D."/>
            <person name="Fouteau S."/>
            <person name="Franken C."/>
            <person name="Gibelin C."/>
            <person name="Gish J."/>
            <person name="Goldstein S."/>
            <person name="Gonzalez A.J."/>
            <person name="Green P.J."/>
            <person name="Hallab A."/>
            <person name="Hartog M."/>
            <person name="Hua A."/>
            <person name="Humphray S.J."/>
            <person name="Jeong D.H."/>
            <person name="Jing Y."/>
            <person name="Jocker A."/>
            <person name="Kenton S.M."/>
            <person name="Kim D.J."/>
            <person name="Klee K."/>
            <person name="Lai H."/>
            <person name="Lang C."/>
            <person name="Lin S."/>
            <person name="Macmil S.L."/>
            <person name="Magdelenat G."/>
            <person name="Matthews L."/>
            <person name="McCorrison J."/>
            <person name="Monaghan E.L."/>
            <person name="Mun J.H."/>
            <person name="Najar F.Z."/>
            <person name="Nicholson C."/>
            <person name="Noirot C."/>
            <person name="O'Bleness M."/>
            <person name="Paule C.R."/>
            <person name="Poulain J."/>
            <person name="Prion F."/>
            <person name="Qin B."/>
            <person name="Qu C."/>
            <person name="Retzel E.F."/>
            <person name="Riddle C."/>
            <person name="Sallet E."/>
            <person name="Samain S."/>
            <person name="Samson N."/>
            <person name="Sanders I."/>
            <person name="Saurat O."/>
            <person name="Scarpelli C."/>
            <person name="Schiex T."/>
            <person name="Segurens B."/>
            <person name="Severin A.J."/>
            <person name="Sherrier D.J."/>
            <person name="Shi R."/>
            <person name="Sims S."/>
            <person name="Singer S.R."/>
            <person name="Sinharoy S."/>
            <person name="Sterck L."/>
            <person name="Viollet A."/>
            <person name="Wang B.B."/>
            <person name="Wang K."/>
            <person name="Wang M."/>
            <person name="Wang X."/>
            <person name="Warfsmann J."/>
            <person name="Weissenbach J."/>
            <person name="White D.D."/>
            <person name="White J.D."/>
            <person name="Wiley G.B."/>
            <person name="Wincker P."/>
            <person name="Xing Y."/>
            <person name="Yang L."/>
            <person name="Yao Z."/>
            <person name="Ying F."/>
            <person name="Zhai J."/>
            <person name="Zhou L."/>
            <person name="Zuber A."/>
            <person name="Denarie J."/>
            <person name="Dixon R.A."/>
            <person name="May G.D."/>
            <person name="Schwartz D.C."/>
            <person name="Rogers J."/>
            <person name="Quetier F."/>
            <person name="Town C.D."/>
            <person name="Roe B.A."/>
        </authorList>
    </citation>
    <scope>NUCLEOTIDE SEQUENCE [LARGE SCALE GENOMIC DNA]</scope>
    <source>
        <strain evidence="6">A17</strain>
        <strain evidence="8 9">cv. Jemalong A17</strain>
    </source>
</reference>
<dbReference type="Gene3D" id="3.40.30.10">
    <property type="entry name" value="Glutaredoxin"/>
    <property type="match status" value="1"/>
</dbReference>
<evidence type="ECO:0000313" key="7">
    <source>
        <dbReference type="EMBL" id="RHN65133.1"/>
    </source>
</evidence>
<keyword evidence="9" id="KW-1185">Reference proteome</keyword>
<dbReference type="PANTHER" id="PTHR42673">
    <property type="entry name" value="MALEYLACETOACETATE ISOMERASE"/>
    <property type="match status" value="1"/>
</dbReference>
<dbReference type="SUPFAM" id="SSF52833">
    <property type="entry name" value="Thioredoxin-like"/>
    <property type="match status" value="1"/>
</dbReference>
<evidence type="ECO:0000313" key="9">
    <source>
        <dbReference type="Proteomes" id="UP000002051"/>
    </source>
</evidence>
<proteinExistence type="inferred from homology"/>
<reference evidence="8" key="3">
    <citation type="submission" date="2015-04" db="UniProtKB">
        <authorList>
            <consortium name="EnsemblPlants"/>
        </authorList>
    </citation>
    <scope>IDENTIFICATION</scope>
    <source>
        <strain evidence="8">cv. Jemalong A17</strain>
    </source>
</reference>
<evidence type="ECO:0000313" key="10">
    <source>
        <dbReference type="Proteomes" id="UP000265566"/>
    </source>
</evidence>
<dbReference type="STRING" id="3880.A0A072UUG8"/>
<dbReference type="SFLD" id="SFLDS00019">
    <property type="entry name" value="Glutathione_Transferase_(cytos"/>
    <property type="match status" value="1"/>
</dbReference>
<dbReference type="GO" id="GO:0006749">
    <property type="term" value="P:glutathione metabolic process"/>
    <property type="evidence" value="ECO:0000318"/>
    <property type="project" value="GO_Central"/>
</dbReference>
<comment type="catalytic activity">
    <reaction evidence="4">
        <text>RX + glutathione = an S-substituted glutathione + a halide anion + H(+)</text>
        <dbReference type="Rhea" id="RHEA:16437"/>
        <dbReference type="ChEBI" id="CHEBI:15378"/>
        <dbReference type="ChEBI" id="CHEBI:16042"/>
        <dbReference type="ChEBI" id="CHEBI:17792"/>
        <dbReference type="ChEBI" id="CHEBI:57925"/>
        <dbReference type="ChEBI" id="CHEBI:90779"/>
        <dbReference type="EC" id="2.5.1.18"/>
    </reaction>
</comment>
<evidence type="ECO:0000256" key="1">
    <source>
        <dbReference type="ARBA" id="ARBA00010007"/>
    </source>
</evidence>
<gene>
    <name evidence="6" type="ordered locus">MTR_4g134360</name>
    <name evidence="7" type="ORF">MtrunA17_Chr4g0076641</name>
</gene>